<sequence length="85" mass="9512">MQLGNFIFLSMHQQPAPFPAEQSRQRAVAFALALTRDTRLAPQPYEQMLLDQFVRGEMTIDQVLSSLETSEPGLPAGGLHFEPLK</sequence>
<reference evidence="1 2" key="1">
    <citation type="submission" date="2015-12" db="EMBL/GenBank/DDBJ databases">
        <authorList>
            <person name="Shamseldin A."/>
            <person name="Moawad H."/>
            <person name="Abd El-Rahim W.M."/>
            <person name="Sadowsky M.J."/>
        </authorList>
    </citation>
    <scope>NUCLEOTIDE SEQUENCE [LARGE SCALE GENOMIC DNA]</scope>
    <source>
        <strain evidence="1 2">DG5B</strain>
    </source>
</reference>
<dbReference type="EMBL" id="CP013909">
    <property type="protein sequence ID" value="ALW84332.1"/>
    <property type="molecule type" value="Genomic_DNA"/>
</dbReference>
<protein>
    <recommendedName>
        <fullName evidence="3">Antitoxin VbhA domain-containing protein</fullName>
    </recommendedName>
</protein>
<dbReference type="CDD" id="cd11586">
    <property type="entry name" value="VbhA_like"/>
    <property type="match status" value="1"/>
</dbReference>
<gene>
    <name evidence="1" type="ORF">AUC43_04040</name>
</gene>
<name>A0A0U4A807_9BACT</name>
<dbReference type="InterPro" id="IPR043038">
    <property type="entry name" value="VbhA_sf"/>
</dbReference>
<organism evidence="1 2">
    <name type="scientific">Hymenobacter sedentarius</name>
    <dbReference type="NCBI Taxonomy" id="1411621"/>
    <lineage>
        <taxon>Bacteria</taxon>
        <taxon>Pseudomonadati</taxon>
        <taxon>Bacteroidota</taxon>
        <taxon>Cytophagia</taxon>
        <taxon>Cytophagales</taxon>
        <taxon>Hymenobacteraceae</taxon>
        <taxon>Hymenobacter</taxon>
    </lineage>
</organism>
<proteinExistence type="predicted"/>
<dbReference type="Proteomes" id="UP000059542">
    <property type="component" value="Chromosome"/>
</dbReference>
<dbReference type="Gene3D" id="1.10.8.1050">
    <property type="entry name" value="Antitoxin VbhA-like"/>
    <property type="match status" value="1"/>
</dbReference>
<dbReference type="InterPro" id="IPR033788">
    <property type="entry name" value="VbhA-like"/>
</dbReference>
<evidence type="ECO:0000313" key="2">
    <source>
        <dbReference type="Proteomes" id="UP000059542"/>
    </source>
</evidence>
<keyword evidence="2" id="KW-1185">Reference proteome</keyword>
<dbReference type="KEGG" id="hyg:AUC43_04040"/>
<dbReference type="AlphaFoldDB" id="A0A0U4A807"/>
<evidence type="ECO:0000313" key="1">
    <source>
        <dbReference type="EMBL" id="ALW84332.1"/>
    </source>
</evidence>
<accession>A0A0U4A807</accession>
<evidence type="ECO:0008006" key="3">
    <source>
        <dbReference type="Google" id="ProtNLM"/>
    </source>
</evidence>
<dbReference type="STRING" id="1411621.AUC43_04040"/>